<name>A0A1S7P7K8_AGRTU</name>
<dbReference type="PANTHER" id="PTHR30011:SF16">
    <property type="entry name" value="C2H2 FINGER DOMAIN TRANSCRIPTION FACTOR (EUROFUNG)-RELATED"/>
    <property type="match status" value="1"/>
</dbReference>
<dbReference type="CDD" id="cd01095">
    <property type="entry name" value="Nitrilotriacetate_monoxgenase"/>
    <property type="match status" value="1"/>
</dbReference>
<evidence type="ECO:0000313" key="10">
    <source>
        <dbReference type="Proteomes" id="UP000191897"/>
    </source>
</evidence>
<dbReference type="InterPro" id="IPR051260">
    <property type="entry name" value="Diverse_substr_monoxygenases"/>
</dbReference>
<gene>
    <name evidence="9" type="primary">yxeK</name>
    <name evidence="9" type="ORF">AGR4C_Cc160174</name>
</gene>
<organism evidence="9 10">
    <name type="scientific">Agrobacterium tumefaciens str. Kerr 14</name>
    <dbReference type="NCBI Taxonomy" id="1183424"/>
    <lineage>
        <taxon>Bacteria</taxon>
        <taxon>Pseudomonadati</taxon>
        <taxon>Pseudomonadota</taxon>
        <taxon>Alphaproteobacteria</taxon>
        <taxon>Hyphomicrobiales</taxon>
        <taxon>Rhizobiaceae</taxon>
        <taxon>Rhizobium/Agrobacterium group</taxon>
        <taxon>Agrobacterium</taxon>
        <taxon>Agrobacterium tumefaciens complex</taxon>
    </lineage>
</organism>
<feature type="binding site" evidence="6">
    <location>
        <position position="63"/>
    </location>
    <ligand>
        <name>FMN</name>
        <dbReference type="ChEBI" id="CHEBI:58210"/>
    </ligand>
</feature>
<dbReference type="PANTHER" id="PTHR30011">
    <property type="entry name" value="ALKANESULFONATE MONOOXYGENASE-RELATED"/>
    <property type="match status" value="1"/>
</dbReference>
<evidence type="ECO:0000256" key="3">
    <source>
        <dbReference type="ARBA" id="ARBA00023002"/>
    </source>
</evidence>
<evidence type="ECO:0000256" key="1">
    <source>
        <dbReference type="ARBA" id="ARBA00022630"/>
    </source>
</evidence>
<dbReference type="GO" id="GO:0004497">
    <property type="term" value="F:monooxygenase activity"/>
    <property type="evidence" value="ECO:0007669"/>
    <property type="project" value="UniProtKB-KW"/>
</dbReference>
<dbReference type="AlphaFoldDB" id="A0A1S7P7K8"/>
<keyword evidence="1 6" id="KW-0285">Flavoprotein</keyword>
<feature type="binding site" evidence="6">
    <location>
        <position position="154"/>
    </location>
    <ligand>
        <name>FMN</name>
        <dbReference type="ChEBI" id="CHEBI:58210"/>
    </ligand>
</feature>
<keyword evidence="2 6" id="KW-0288">FMN</keyword>
<evidence type="ECO:0000256" key="2">
    <source>
        <dbReference type="ARBA" id="ARBA00022643"/>
    </source>
</evidence>
<dbReference type="SUPFAM" id="SSF51679">
    <property type="entry name" value="Bacterial luciferase-like"/>
    <property type="match status" value="1"/>
</dbReference>
<dbReference type="InterPro" id="IPR011251">
    <property type="entry name" value="Luciferase-like_dom"/>
</dbReference>
<dbReference type="NCBIfam" id="TIGR03860">
    <property type="entry name" value="FMN_nitrolo"/>
    <property type="match status" value="1"/>
</dbReference>
<dbReference type="PIRSF" id="PIRSF000337">
    <property type="entry name" value="NTA_MOA"/>
    <property type="match status" value="1"/>
</dbReference>
<keyword evidence="3" id="KW-0560">Oxidoreductase</keyword>
<dbReference type="EMBL" id="FBWC01000008">
    <property type="protein sequence ID" value="CUX17233.1"/>
    <property type="molecule type" value="Genomic_DNA"/>
</dbReference>
<proteinExistence type="inferred from homology"/>
<feature type="binding site" evidence="6">
    <location>
        <position position="225"/>
    </location>
    <ligand>
        <name>FMN</name>
        <dbReference type="ChEBI" id="CHEBI:58210"/>
    </ligand>
</feature>
<feature type="binding site" evidence="6">
    <location>
        <position position="100"/>
    </location>
    <ligand>
        <name>FMN</name>
        <dbReference type="ChEBI" id="CHEBI:58210"/>
    </ligand>
</feature>
<feature type="region of interest" description="Disordered" evidence="7">
    <location>
        <begin position="430"/>
        <end position="454"/>
    </location>
</feature>
<evidence type="ECO:0000256" key="5">
    <source>
        <dbReference type="ARBA" id="ARBA00033748"/>
    </source>
</evidence>
<comment type="similarity">
    <text evidence="5">Belongs to the NtaA/SnaA/DszA monooxygenase family.</text>
</comment>
<accession>A0A1S7P7K8</accession>
<dbReference type="Proteomes" id="UP000191897">
    <property type="component" value="Unassembled WGS sequence"/>
</dbReference>
<feature type="domain" description="Luciferase-like" evidence="8">
    <location>
        <begin position="32"/>
        <end position="386"/>
    </location>
</feature>
<dbReference type="InterPro" id="IPR016215">
    <property type="entry name" value="NTA_MOA"/>
</dbReference>
<keyword evidence="4 9" id="KW-0503">Monooxygenase</keyword>
<evidence type="ECO:0000256" key="7">
    <source>
        <dbReference type="SAM" id="MobiDB-lite"/>
    </source>
</evidence>
<feature type="binding site" evidence="6">
    <location>
        <position position="224"/>
    </location>
    <ligand>
        <name>FMN</name>
        <dbReference type="ChEBI" id="CHEBI:58210"/>
    </ligand>
</feature>
<reference evidence="9 10" key="1">
    <citation type="submission" date="2016-01" db="EMBL/GenBank/DDBJ databases">
        <authorList>
            <person name="Oliw E.H."/>
        </authorList>
    </citation>
    <scope>NUCLEOTIDE SEQUENCE [LARGE SCALE GENOMIC DNA]</scope>
    <source>
        <strain evidence="9 10">Kerr 14</strain>
    </source>
</reference>
<dbReference type="Gene3D" id="3.20.20.30">
    <property type="entry name" value="Luciferase-like domain"/>
    <property type="match status" value="1"/>
</dbReference>
<evidence type="ECO:0000256" key="4">
    <source>
        <dbReference type="ARBA" id="ARBA00023033"/>
    </source>
</evidence>
<feature type="binding site" evidence="6">
    <location>
        <position position="150"/>
    </location>
    <ligand>
        <name>FMN</name>
        <dbReference type="ChEBI" id="CHEBI:58210"/>
    </ligand>
</feature>
<dbReference type="Pfam" id="PF00296">
    <property type="entry name" value="Bac_luciferase"/>
    <property type="match status" value="1"/>
</dbReference>
<dbReference type="InterPro" id="IPR036661">
    <property type="entry name" value="Luciferase-like_sf"/>
</dbReference>
<protein>
    <submittedName>
        <fullName evidence="9">Putative monooxygenase YxeK</fullName>
    </submittedName>
</protein>
<dbReference type="GO" id="GO:0016705">
    <property type="term" value="F:oxidoreductase activity, acting on paired donors, with incorporation or reduction of molecular oxygen"/>
    <property type="evidence" value="ECO:0007669"/>
    <property type="project" value="InterPro"/>
</dbReference>
<dbReference type="RefSeq" id="WP_003521938.1">
    <property type="nucleotide sequence ID" value="NZ_LT009730.1"/>
</dbReference>
<evidence type="ECO:0000259" key="8">
    <source>
        <dbReference type="Pfam" id="PF00296"/>
    </source>
</evidence>
<evidence type="ECO:0000256" key="6">
    <source>
        <dbReference type="PIRSR" id="PIRSR000337-1"/>
    </source>
</evidence>
<sequence>MYSGSQNQPYRKIRLGYFHQPVGRHPSAWRRPEAEGHPEDLAWAIRVARKVEAGLFDMFFLADGLVGPIPHEQGKAGGLEPLTLLGALAASTTNIGLVGTISTTFSEPFNVARMLASLDHISGGRSGWNVVTSQSDRAAQNFGHERLLDHAERYARSAEFVDVVKKLWNSWDDGTLVLDKRRGAFIESARIREVNHKGRFFSVRGPLNVSRPPQGHPVIFQAGSSNDGIALAATKADIAFTAQDTIEDALSYREALRTAAAASIPGSQGPLVFPGVMPVVGRTHSEAVEKFAALQESTDIAAGIRQLSGRWGYDLSGYDLDGPVPEPGTNVHGQSRVQLLLKKAHAEGYRLRDLAALAIASHGHRIIVGSVEEVADDLEHWFKIGAADGFNIIPASMPDGVDDFVDLVIPELQRRELYRTAYEAKTLRGLLGLPSPRQPHEDQSGRQAAGATAA</sequence>
<evidence type="ECO:0000313" key="9">
    <source>
        <dbReference type="EMBL" id="CUX17233.1"/>
    </source>
</evidence>